<comment type="similarity">
    <text evidence="1">Belongs to the 'phage' integrase family.</text>
</comment>
<keyword evidence="3 5" id="KW-0238">DNA-binding</keyword>
<dbReference type="PANTHER" id="PTHR30629:SF2">
    <property type="entry name" value="PROPHAGE INTEGRASE INTS-RELATED"/>
    <property type="match status" value="1"/>
</dbReference>
<dbReference type="Pfam" id="PF00589">
    <property type="entry name" value="Phage_integrase"/>
    <property type="match status" value="1"/>
</dbReference>
<organism evidence="8 9">
    <name type="scientific">Pseudoalteromonas ruthenica</name>
    <dbReference type="NCBI Taxonomy" id="151081"/>
    <lineage>
        <taxon>Bacteria</taxon>
        <taxon>Pseudomonadati</taxon>
        <taxon>Pseudomonadota</taxon>
        <taxon>Gammaproteobacteria</taxon>
        <taxon>Alteromonadales</taxon>
        <taxon>Pseudoalteromonadaceae</taxon>
        <taxon>Pseudoalteromonas</taxon>
    </lineage>
</organism>
<evidence type="ECO:0000256" key="3">
    <source>
        <dbReference type="ARBA" id="ARBA00023125"/>
    </source>
</evidence>
<evidence type="ECO:0000256" key="1">
    <source>
        <dbReference type="ARBA" id="ARBA00008857"/>
    </source>
</evidence>
<dbReference type="InterPro" id="IPR050808">
    <property type="entry name" value="Phage_Integrase"/>
</dbReference>
<evidence type="ECO:0000259" key="6">
    <source>
        <dbReference type="PROSITE" id="PS51898"/>
    </source>
</evidence>
<dbReference type="InterPro" id="IPR010998">
    <property type="entry name" value="Integrase_recombinase_N"/>
</dbReference>
<proteinExistence type="inferred from homology"/>
<dbReference type="InterPro" id="IPR025166">
    <property type="entry name" value="Integrase_DNA_bind_dom"/>
</dbReference>
<dbReference type="CDD" id="cd00801">
    <property type="entry name" value="INT_P4_C"/>
    <property type="match status" value="1"/>
</dbReference>
<dbReference type="InterPro" id="IPR002104">
    <property type="entry name" value="Integrase_catalytic"/>
</dbReference>
<keyword evidence="4" id="KW-0233">DNA recombination</keyword>
<dbReference type="PROSITE" id="PS51898">
    <property type="entry name" value="TYR_RECOMBINASE"/>
    <property type="match status" value="1"/>
</dbReference>
<dbReference type="GO" id="GO:0015074">
    <property type="term" value="P:DNA integration"/>
    <property type="evidence" value="ECO:0007669"/>
    <property type="project" value="UniProtKB-KW"/>
</dbReference>
<dbReference type="AlphaFoldDB" id="A0A5S3ZAC0"/>
<dbReference type="RefSeq" id="WP_138547416.1">
    <property type="nucleotide sequence ID" value="NZ_PNCG01000002.1"/>
</dbReference>
<comment type="caution">
    <text evidence="8">The sequence shown here is derived from an EMBL/GenBank/DDBJ whole genome shotgun (WGS) entry which is preliminary data.</text>
</comment>
<feature type="domain" description="Tyr recombinase" evidence="6">
    <location>
        <begin position="205"/>
        <end position="388"/>
    </location>
</feature>
<evidence type="ECO:0000256" key="5">
    <source>
        <dbReference type="PROSITE-ProRule" id="PRU01248"/>
    </source>
</evidence>
<dbReference type="GO" id="GO:0003677">
    <property type="term" value="F:DNA binding"/>
    <property type="evidence" value="ECO:0007669"/>
    <property type="project" value="UniProtKB-UniRule"/>
</dbReference>
<dbReference type="InterPro" id="IPR038488">
    <property type="entry name" value="Integrase_DNA-bd_sf"/>
</dbReference>
<reference evidence="9" key="2">
    <citation type="submission" date="2019-06" db="EMBL/GenBank/DDBJ databases">
        <title>Co-occurence of chitin degradation, pigmentation and bioactivity in marine Pseudoalteromonas.</title>
        <authorList>
            <person name="Sonnenschein E.C."/>
            <person name="Bech P.K."/>
        </authorList>
    </citation>
    <scope>NUCLEOTIDE SEQUENCE [LARGE SCALE GENOMIC DNA]</scope>
    <source>
        <strain evidence="9">S2897</strain>
    </source>
</reference>
<dbReference type="Pfam" id="PF22022">
    <property type="entry name" value="Phage_int_M"/>
    <property type="match status" value="1"/>
</dbReference>
<dbReference type="Gene3D" id="3.30.160.390">
    <property type="entry name" value="Integrase, DNA-binding domain"/>
    <property type="match status" value="1"/>
</dbReference>
<protein>
    <submittedName>
        <fullName evidence="8">Integrase</fullName>
    </submittedName>
</protein>
<dbReference type="EMBL" id="PNCG01000002">
    <property type="protein sequence ID" value="TMP88547.1"/>
    <property type="molecule type" value="Genomic_DNA"/>
</dbReference>
<dbReference type="Gene3D" id="1.10.150.130">
    <property type="match status" value="1"/>
</dbReference>
<dbReference type="InterPro" id="IPR044068">
    <property type="entry name" value="CB"/>
</dbReference>
<dbReference type="SUPFAM" id="SSF56349">
    <property type="entry name" value="DNA breaking-rejoining enzymes"/>
    <property type="match status" value="1"/>
</dbReference>
<evidence type="ECO:0000256" key="2">
    <source>
        <dbReference type="ARBA" id="ARBA00022908"/>
    </source>
</evidence>
<keyword evidence="2" id="KW-0229">DNA integration</keyword>
<accession>A0A5S3ZAC0</accession>
<dbReference type="PROSITE" id="PS51900">
    <property type="entry name" value="CB"/>
    <property type="match status" value="1"/>
</dbReference>
<evidence type="ECO:0000256" key="4">
    <source>
        <dbReference type="ARBA" id="ARBA00023172"/>
    </source>
</evidence>
<evidence type="ECO:0000313" key="9">
    <source>
        <dbReference type="Proteomes" id="UP000305874"/>
    </source>
</evidence>
<reference evidence="8 9" key="1">
    <citation type="submission" date="2017-12" db="EMBL/GenBank/DDBJ databases">
        <authorList>
            <person name="Paulsen S."/>
            <person name="Gram L.K."/>
        </authorList>
    </citation>
    <scope>NUCLEOTIDE SEQUENCE [LARGE SCALE GENOMIC DNA]</scope>
    <source>
        <strain evidence="8 9">S2897</strain>
    </source>
</reference>
<dbReference type="Proteomes" id="UP000305874">
    <property type="component" value="Unassembled WGS sequence"/>
</dbReference>
<gene>
    <name evidence="8" type="ORF">CWC05_03700</name>
</gene>
<dbReference type="Gene3D" id="1.10.443.10">
    <property type="entry name" value="Intergrase catalytic core"/>
    <property type="match status" value="1"/>
</dbReference>
<dbReference type="Pfam" id="PF13356">
    <property type="entry name" value="Arm-DNA-bind_3"/>
    <property type="match status" value="1"/>
</dbReference>
<evidence type="ECO:0000313" key="8">
    <source>
        <dbReference type="EMBL" id="TMP88547.1"/>
    </source>
</evidence>
<dbReference type="GO" id="GO:0006310">
    <property type="term" value="P:DNA recombination"/>
    <property type="evidence" value="ECO:0007669"/>
    <property type="project" value="UniProtKB-KW"/>
</dbReference>
<sequence length="404" mass="46899">MTLSDTKLRKLLGKEQDFRILTHRDGLRIRVTTKGVLTWQYRYRFDGKQVILSLGRYPGMSIKEAQSHIPDFQNWLAQGRDPRIEYKIVQSHQSELPRLDELARQWLEIKVPDLKEKTRILYKNHAEKWIYPYFNEKSLPVDEMRLLDWVAYFDKVKEKGSAKTAAVMLVRIKTIVRWAYKRGALHNQCPVLSLNTNDVGEAAAKGQRVLSLSELAQLWVCIERSKAAPATKYCLQLIFLTGARQSEVRTAKWEDFNFIDGVWTVPAENSKTNKPIRRPITDKMKELLEHLAIAYGRSGYIVPGSSPRKPITSHAINRYCARMWGTMNKEHGTPQFVPHDARRSVSTILSEHKVLPHVTEKMLGHSMRGVMAIYNKHDWIKEQKEGYDLYWYLIKKALEKPSSP</sequence>
<feature type="domain" description="Core-binding (CB)" evidence="7">
    <location>
        <begin position="97"/>
        <end position="180"/>
    </location>
</feature>
<dbReference type="InterPro" id="IPR011010">
    <property type="entry name" value="DNA_brk_join_enz"/>
</dbReference>
<dbReference type="InterPro" id="IPR053876">
    <property type="entry name" value="Phage_int_M"/>
</dbReference>
<dbReference type="InterPro" id="IPR013762">
    <property type="entry name" value="Integrase-like_cat_sf"/>
</dbReference>
<name>A0A5S3ZAC0_9GAMM</name>
<evidence type="ECO:0000259" key="7">
    <source>
        <dbReference type="PROSITE" id="PS51900"/>
    </source>
</evidence>
<dbReference type="PANTHER" id="PTHR30629">
    <property type="entry name" value="PROPHAGE INTEGRASE"/>
    <property type="match status" value="1"/>
</dbReference>